<dbReference type="PANTHER" id="PTHR45080">
    <property type="entry name" value="CONTACTIN 5"/>
    <property type="match status" value="1"/>
</dbReference>
<evidence type="ECO:0000256" key="4">
    <source>
        <dbReference type="ARBA" id="ARBA00022729"/>
    </source>
</evidence>
<dbReference type="InterPro" id="IPR013098">
    <property type="entry name" value="Ig_I-set"/>
</dbReference>
<dbReference type="GO" id="GO:0005604">
    <property type="term" value="C:basement membrane"/>
    <property type="evidence" value="ECO:0007669"/>
    <property type="project" value="UniProtKB-SubCell"/>
</dbReference>
<keyword evidence="2" id="KW-0964">Secreted</keyword>
<dbReference type="InterPro" id="IPR003599">
    <property type="entry name" value="Ig_sub"/>
</dbReference>
<dbReference type="EMBL" id="BLXT01008021">
    <property type="protein sequence ID" value="GFO45203.1"/>
    <property type="molecule type" value="Genomic_DNA"/>
</dbReference>
<evidence type="ECO:0000256" key="12">
    <source>
        <dbReference type="SAM" id="MobiDB-lite"/>
    </source>
</evidence>
<name>A0AAV4DMB2_9GAST</name>
<dbReference type="InterPro" id="IPR003598">
    <property type="entry name" value="Ig_sub2"/>
</dbReference>
<feature type="domain" description="Laminin EGF-like" evidence="13">
    <location>
        <begin position="361"/>
        <end position="410"/>
    </location>
</feature>
<keyword evidence="6" id="KW-0084">Basement membrane</keyword>
<protein>
    <submittedName>
        <fullName evidence="16">Basement membrane-specific heparan sulfate proteoglycan core protein</fullName>
    </submittedName>
</protein>
<evidence type="ECO:0000313" key="16">
    <source>
        <dbReference type="EMBL" id="GFO45203.1"/>
    </source>
</evidence>
<feature type="disulfide bond" evidence="11">
    <location>
        <begin position="1191"/>
        <end position="1200"/>
    </location>
</feature>
<evidence type="ECO:0000259" key="14">
    <source>
        <dbReference type="PROSITE" id="PS50835"/>
    </source>
</evidence>
<dbReference type="Pfam" id="PF13927">
    <property type="entry name" value="Ig_3"/>
    <property type="match status" value="7"/>
</dbReference>
<feature type="domain" description="Ig-like" evidence="14">
    <location>
        <begin position="1748"/>
        <end position="1833"/>
    </location>
</feature>
<dbReference type="CDD" id="cd00055">
    <property type="entry name" value="EGF_Lam"/>
    <property type="match status" value="8"/>
</dbReference>
<dbReference type="SUPFAM" id="SSF57196">
    <property type="entry name" value="EGF/Laminin"/>
    <property type="match status" value="7"/>
</dbReference>
<feature type="disulfide bond" evidence="11">
    <location>
        <begin position="380"/>
        <end position="389"/>
    </location>
</feature>
<dbReference type="GO" id="GO:0007156">
    <property type="term" value="P:homophilic cell adhesion via plasma membrane adhesion molecules"/>
    <property type="evidence" value="ECO:0007669"/>
    <property type="project" value="TreeGrafter"/>
</dbReference>
<reference evidence="16 17" key="1">
    <citation type="journal article" date="2021" name="Elife">
        <title>Chloroplast acquisition without the gene transfer in kleptoplastic sea slugs, Plakobranchus ocellatus.</title>
        <authorList>
            <person name="Maeda T."/>
            <person name="Takahashi S."/>
            <person name="Yoshida T."/>
            <person name="Shimamura S."/>
            <person name="Takaki Y."/>
            <person name="Nagai Y."/>
            <person name="Toyoda A."/>
            <person name="Suzuki Y."/>
            <person name="Arimoto A."/>
            <person name="Ishii H."/>
            <person name="Satoh N."/>
            <person name="Nishiyama T."/>
            <person name="Hasebe M."/>
            <person name="Maruyama T."/>
            <person name="Minagawa J."/>
            <person name="Obokata J."/>
            <person name="Shigenobu S."/>
        </authorList>
    </citation>
    <scope>NUCLEOTIDE SEQUENCE [LARGE SCALE GENOMIC DNA]</scope>
</reference>
<comment type="caution">
    <text evidence="11">Lacks conserved residue(s) required for the propagation of feature annotation.</text>
</comment>
<dbReference type="PROSITE" id="PS01248">
    <property type="entry name" value="EGF_LAM_1"/>
    <property type="match status" value="5"/>
</dbReference>
<keyword evidence="4" id="KW-0732">Signal</keyword>
<dbReference type="InterPro" id="IPR007110">
    <property type="entry name" value="Ig-like_dom"/>
</dbReference>
<evidence type="ECO:0000256" key="8">
    <source>
        <dbReference type="ARBA" id="ARBA00023180"/>
    </source>
</evidence>
<evidence type="ECO:0000256" key="6">
    <source>
        <dbReference type="ARBA" id="ARBA00022869"/>
    </source>
</evidence>
<dbReference type="GO" id="GO:0008046">
    <property type="term" value="F:axon guidance receptor activity"/>
    <property type="evidence" value="ECO:0007669"/>
    <property type="project" value="TreeGrafter"/>
</dbReference>
<evidence type="ECO:0000259" key="15">
    <source>
        <dbReference type="PROSITE" id="PS51115"/>
    </source>
</evidence>
<dbReference type="PROSITE" id="PS50027">
    <property type="entry name" value="EGF_LAM_2"/>
    <property type="match status" value="4"/>
</dbReference>
<evidence type="ECO:0000256" key="7">
    <source>
        <dbReference type="ARBA" id="ARBA00023157"/>
    </source>
</evidence>
<evidence type="ECO:0000256" key="10">
    <source>
        <dbReference type="ARBA" id="ARBA00023319"/>
    </source>
</evidence>
<accession>A0AAV4DMB2</accession>
<dbReference type="Pfam" id="PF00052">
    <property type="entry name" value="Laminin_B"/>
    <property type="match status" value="3"/>
</dbReference>
<keyword evidence="8" id="KW-0325">Glycoprotein</keyword>
<dbReference type="InterPro" id="IPR036179">
    <property type="entry name" value="Ig-like_dom_sf"/>
</dbReference>
<dbReference type="InterPro" id="IPR000742">
    <property type="entry name" value="EGF"/>
</dbReference>
<dbReference type="SMART" id="SM00409">
    <property type="entry name" value="IG"/>
    <property type="match status" value="11"/>
</dbReference>
<feature type="domain" description="Ig-like" evidence="14">
    <location>
        <begin position="1379"/>
        <end position="1465"/>
    </location>
</feature>
<evidence type="ECO:0000256" key="9">
    <source>
        <dbReference type="ARBA" id="ARBA00023292"/>
    </source>
</evidence>
<evidence type="ECO:0000256" key="2">
    <source>
        <dbReference type="ARBA" id="ARBA00022525"/>
    </source>
</evidence>
<dbReference type="PROSITE" id="PS50835">
    <property type="entry name" value="IG_LIKE"/>
    <property type="match status" value="11"/>
</dbReference>
<dbReference type="Pfam" id="PF00053">
    <property type="entry name" value="EGF_laminin"/>
    <property type="match status" value="8"/>
</dbReference>
<keyword evidence="17" id="KW-1185">Reference proteome</keyword>
<evidence type="ECO:0000313" key="17">
    <source>
        <dbReference type="Proteomes" id="UP000735302"/>
    </source>
</evidence>
<dbReference type="FunFam" id="2.10.25.10:FF:000090">
    <property type="entry name" value="laminin subunit alpha"/>
    <property type="match status" value="1"/>
</dbReference>
<dbReference type="SMART" id="SM00281">
    <property type="entry name" value="LamB"/>
    <property type="match status" value="3"/>
</dbReference>
<evidence type="ECO:0000256" key="11">
    <source>
        <dbReference type="PROSITE-ProRule" id="PRU00460"/>
    </source>
</evidence>
<evidence type="ECO:0000256" key="3">
    <source>
        <dbReference type="ARBA" id="ARBA00022530"/>
    </source>
</evidence>
<feature type="domain" description="Laminin EGF-like" evidence="13">
    <location>
        <begin position="872"/>
        <end position="923"/>
    </location>
</feature>
<dbReference type="InterPro" id="IPR013783">
    <property type="entry name" value="Ig-like_fold"/>
</dbReference>
<dbReference type="Proteomes" id="UP000735302">
    <property type="component" value="Unassembled WGS sequence"/>
</dbReference>
<evidence type="ECO:0000256" key="1">
    <source>
        <dbReference type="ARBA" id="ARBA00004302"/>
    </source>
</evidence>
<feature type="non-terminal residue" evidence="16">
    <location>
        <position position="2205"/>
    </location>
</feature>
<feature type="domain" description="Ig-like" evidence="14">
    <location>
        <begin position="1659"/>
        <end position="1741"/>
    </location>
</feature>
<dbReference type="InterPro" id="IPR050958">
    <property type="entry name" value="Cell_Adh-Cytoskel_Orgn"/>
</dbReference>
<dbReference type="FunFam" id="2.10.25.10:FF:000407">
    <property type="entry name" value="Laminin subunit alpha-3"/>
    <property type="match status" value="1"/>
</dbReference>
<keyword evidence="7 11" id="KW-1015">Disulfide bond</keyword>
<proteinExistence type="predicted"/>
<dbReference type="FunFam" id="2.60.40.10:FF:000032">
    <property type="entry name" value="palladin isoform X1"/>
    <property type="match status" value="2"/>
</dbReference>
<dbReference type="SMART" id="SM00408">
    <property type="entry name" value="IGc2"/>
    <property type="match status" value="11"/>
</dbReference>
<feature type="domain" description="Ig-like" evidence="14">
    <location>
        <begin position="2035"/>
        <end position="2116"/>
    </location>
</feature>
<feature type="disulfide bond" evidence="11">
    <location>
        <begin position="779"/>
        <end position="788"/>
    </location>
</feature>
<keyword evidence="9 11" id="KW-0424">Laminin EGF-like domain</keyword>
<dbReference type="CDD" id="cd00096">
    <property type="entry name" value="Ig"/>
    <property type="match status" value="1"/>
</dbReference>
<dbReference type="GO" id="GO:0050808">
    <property type="term" value="P:synapse organization"/>
    <property type="evidence" value="ECO:0007669"/>
    <property type="project" value="TreeGrafter"/>
</dbReference>
<dbReference type="Pfam" id="PF24973">
    <property type="entry name" value="EGF_LMN_ATRN"/>
    <property type="match status" value="3"/>
</dbReference>
<feature type="non-terminal residue" evidence="16">
    <location>
        <position position="1"/>
    </location>
</feature>
<dbReference type="SUPFAM" id="SSF48726">
    <property type="entry name" value="Immunoglobulin"/>
    <property type="match status" value="11"/>
</dbReference>
<keyword evidence="10" id="KW-0393">Immunoglobulin domain</keyword>
<dbReference type="SMART" id="SM00181">
    <property type="entry name" value="EGF"/>
    <property type="match status" value="7"/>
</dbReference>
<feature type="domain" description="Ig-like" evidence="14">
    <location>
        <begin position="1286"/>
        <end position="1374"/>
    </location>
</feature>
<feature type="domain" description="Ig-like" evidence="14">
    <location>
        <begin position="1562"/>
        <end position="1652"/>
    </location>
</feature>
<dbReference type="InterPro" id="IPR002049">
    <property type="entry name" value="LE_dom"/>
</dbReference>
<dbReference type="GO" id="GO:0043025">
    <property type="term" value="C:neuronal cell body"/>
    <property type="evidence" value="ECO:0007669"/>
    <property type="project" value="TreeGrafter"/>
</dbReference>
<gene>
    <name evidence="16" type="ORF">PoB_007170800</name>
</gene>
<evidence type="ECO:0000256" key="5">
    <source>
        <dbReference type="ARBA" id="ARBA00022737"/>
    </source>
</evidence>
<dbReference type="SMART" id="SM00180">
    <property type="entry name" value="EGF_Lam"/>
    <property type="match status" value="9"/>
</dbReference>
<feature type="domain" description="Ig-like" evidence="14">
    <location>
        <begin position="2"/>
        <end position="80"/>
    </location>
</feature>
<feature type="domain" description="Laminin IV type A" evidence="15">
    <location>
        <begin position="130"/>
        <end position="327"/>
    </location>
</feature>
<feature type="domain" description="Ig-like" evidence="14">
    <location>
        <begin position="1952"/>
        <end position="2026"/>
    </location>
</feature>
<keyword evidence="3" id="KW-0272">Extracellular matrix</keyword>
<dbReference type="PANTHER" id="PTHR45080:SF8">
    <property type="entry name" value="IG-LIKE DOMAIN-CONTAINING PROTEIN"/>
    <property type="match status" value="1"/>
</dbReference>
<dbReference type="FunFam" id="2.10.25.10:FF:000106">
    <property type="entry name" value="Heparan sulfate proteoglycan 2"/>
    <property type="match status" value="3"/>
</dbReference>
<dbReference type="PROSITE" id="PS51115">
    <property type="entry name" value="LAMININ_IVA"/>
    <property type="match status" value="3"/>
</dbReference>
<feature type="domain" description="Ig-like" evidence="14">
    <location>
        <begin position="1838"/>
        <end position="1927"/>
    </location>
</feature>
<dbReference type="GO" id="GO:0030424">
    <property type="term" value="C:axon"/>
    <property type="evidence" value="ECO:0007669"/>
    <property type="project" value="TreeGrafter"/>
</dbReference>
<comment type="caution">
    <text evidence="16">The sequence shown here is derived from an EMBL/GenBank/DDBJ whole genome shotgun (WGS) entry which is preliminary data.</text>
</comment>
<dbReference type="Pfam" id="PF07679">
    <property type="entry name" value="I-set"/>
    <property type="match status" value="3"/>
</dbReference>
<keyword evidence="5" id="KW-0677">Repeat</keyword>
<dbReference type="FunFam" id="2.10.25.10:FF:000033">
    <property type="entry name" value="Laminin subunit alpha 2"/>
    <property type="match status" value="3"/>
</dbReference>
<dbReference type="Gene3D" id="2.10.25.10">
    <property type="entry name" value="Laminin"/>
    <property type="match status" value="8"/>
</dbReference>
<feature type="domain" description="Laminin EGF-like" evidence="13">
    <location>
        <begin position="1172"/>
        <end position="1221"/>
    </location>
</feature>
<evidence type="ECO:0000259" key="13">
    <source>
        <dbReference type="PROSITE" id="PS50027"/>
    </source>
</evidence>
<sequence>APSITTPPVPEIIVEINGTFSIICEAVGTPTPLIVWRLNWGNIPTGPRVTVTNYQGRGVLTIRNARLEDAGAYTCEALNNKGSIFAVPDALIIVRTTQGVCKEPTFNRDALTKSECVKCFCFGHTRVCDSSDLQYSQISLGNQVAVVRRDTMEPVEQSLIRYIPVSRQFEITDYNRVLRSGSWYWSLPYQYLSKRINSYGGELTYQVYYDIDGFEMPTNDPDIIISGNGLTLYHTANTNFQARTPTTVSVKLVENQWFRTPGGRRGSASISGYATREDMMITLEDVTSLLIRATYDNQQNLVRLGNVLLTTAVPQDTGRDRAFLVEECSCPTGYSGYSCEDCAPGFYRVGSGEYGRECISCNCNGHSNECDPLTGVCQNCRDNTEGPNCDQCRPGYVGDPRNGQRDACEPCPCPLTSPQNQFSESCVRESDRQITCTACQAGYEGRNCERCAVGYEGNPNIPGGRCIRRDVDDRCDERGSNSLLIDPTTRQCDCKTNVQGRLCNQCEPDTFYLSESFPDGCISCFCMGVTQTCQSSTYNRAQVTLSFQFSADGMTMSDIEREQSISQGFVTDFGTRELLFLDFQDPAIRYWSLPDKFLGNKLTSYGGNLRLTLRYKAGNDNSPLPLNEPLVQFGGNGHTFLYTSTEQWPENRAVPFTIPFIESQWSTPDGQRVMRQFFLMALADIEYILVRATFTQETEEAGINGVSMDIAESRETGQDRAYAVEQCVCPRGYEGLSCEKCITGYTRTGGGLYLGLCEPCQCNGHSNECDPETGVCRNCRHNTMGPQCDKCAQGYYGDATVGSSGDCQRCPCPLTESPNQFSPECILDTDGQVTCTACPPGHSGRRCERCEPGYTGNPLQPGDSCKLLNATCDCDVRGTLPNTLCDPNTQQCQCKINAQGRRCSSCKDGYFNLDRENDAGCLKCFCMDITDQCTSSRYYRSSVVPILNSDGTHNFQLVNRRLSRIISDGFRIDVTRNEITFDNFLGIQTTRESLYFNLPPKFRGDKVSSYGGYLRFSLAFTRDMSDEEEDYRDVDIELISRQGREEVRLYHFLRPAPRTGSYSNYEILLTETSFQDATRNSGRLTRERMMTVLADLDAVLIRVTYHKKMTSVTLRDLSMDMAVPSPTGQDRAPEVERCTCPEGYSGLSCQQCAPGFSRVSDPSTALGRCTRCNCNGHANSCDPLTGVCQDCQDNTEGDRCERCAAGYYGDATAGTPNDCRVCRCPLDIPSNQFSRTCFLDSDSQVTCDRCPVGYSGRQCERCSPGYVGNPSEPGGRCVRDDGGNIPNVIVNPVTRRETLGSTAIMQCRPEGRGPFTVVWSRLDGSAMPPRATQGPGPNYLLTIPNLEYTDEARYVCTVTNAFGSNRAYVQLYVEPPDRPLKIRIEQPTEFVGRPGQTARLICVVVQYSGEPDYVLGWNRAGGLPDKAIEQNGVLVIPNLEESDLGTYTCTGVDTTGTDSAQATISFADILESPKVRIEPRYLQKTQGEAAELRCIATGSPAPTVVWFKGSNMGPLPSYVFTDNTGLFRIDSVRRDDEDIYFCKATNSEGEASERTIIYVSIPRQEYTVIVRNTNLTATIGSNEQLECYVEGNPQDVTLVWSKERGSLPPGSTQEDGFLTLLNIQPSYAGTYVCTGTTSFGVIGGARASVNVVGRAYTAPQADIYPQRQTVGIGQTASLTCRVSGEPTPTVVWTKSGGPLTNNHQVVGNILRISQASMADRDLYTCTASNIAGTVKATAFVEVEQREGPSVRIYPRDNIIGTQGGTAEFRCLIVGGNPTPTVTWTRSGGQAFTSRTSVMQDTIKFQDLTADEQGEYTCVARNAVGVITATASLRIEGPPVISITPSTGDKITAIKGERINLECTAVGEPTPTVSWRSGQRRRSDVLPEASEPGPGSAQLVFDSVKETDAGSYICTAFNSKGRTEKIIDLIVEEQSDILGAIIEGPPRPSYIPGQSVELTCRADNLLNPRIQWRRPGGVPLPPGHSVRSGVLFIPNIEPQHGGEYICTVTSDSPIPGYPRIENRASVYIIVTVIQRPRISPTSVTAPAGQTIRLTCTVEGTSSVNIEWQKVPQPLPPNSRQVDGVLEIRNVSPADSGRYRCIVRTPNGATQQEYADVYVQTPPSVNIQVSNDIVNAGATVEFRCDVSGDPAPKVTWTRLQGELPPQHSTEKGVLVIYNVQAQDTGVYICTASNSIGESRQSVNLLVQ</sequence>
<dbReference type="InterPro" id="IPR056863">
    <property type="entry name" value="LMN_ATRN_NET-like_EGF"/>
</dbReference>
<dbReference type="InterPro" id="IPR000034">
    <property type="entry name" value="Laminin_IV"/>
</dbReference>
<dbReference type="Gene3D" id="2.60.40.10">
    <property type="entry name" value="Immunoglobulins"/>
    <property type="match status" value="11"/>
</dbReference>
<feature type="domain" description="Ig-like" evidence="14">
    <location>
        <begin position="2121"/>
        <end position="2201"/>
    </location>
</feature>
<feature type="domain" description="Ig-like" evidence="14">
    <location>
        <begin position="1473"/>
        <end position="1557"/>
    </location>
</feature>
<dbReference type="PROSITE" id="PS00022">
    <property type="entry name" value="EGF_1"/>
    <property type="match status" value="1"/>
</dbReference>
<organism evidence="16 17">
    <name type="scientific">Plakobranchus ocellatus</name>
    <dbReference type="NCBI Taxonomy" id="259542"/>
    <lineage>
        <taxon>Eukaryota</taxon>
        <taxon>Metazoa</taxon>
        <taxon>Spiralia</taxon>
        <taxon>Lophotrochozoa</taxon>
        <taxon>Mollusca</taxon>
        <taxon>Gastropoda</taxon>
        <taxon>Heterobranchia</taxon>
        <taxon>Euthyneura</taxon>
        <taxon>Panpulmonata</taxon>
        <taxon>Sacoglossa</taxon>
        <taxon>Placobranchoidea</taxon>
        <taxon>Plakobranchidae</taxon>
        <taxon>Plakobranchus</taxon>
    </lineage>
</organism>
<feature type="disulfide bond" evidence="11">
    <location>
        <begin position="894"/>
        <end position="903"/>
    </location>
</feature>
<feature type="region of interest" description="Disordered" evidence="12">
    <location>
        <begin position="1869"/>
        <end position="1895"/>
    </location>
</feature>
<comment type="subcellular location">
    <subcellularLocation>
        <location evidence="1">Secreted</location>
        <location evidence="1">Extracellular space</location>
        <location evidence="1">Extracellular matrix</location>
        <location evidence="1">Basement membrane</location>
    </subcellularLocation>
</comment>
<feature type="domain" description="Laminin IV type A" evidence="15">
    <location>
        <begin position="549"/>
        <end position="726"/>
    </location>
</feature>
<dbReference type="GO" id="GO:0005886">
    <property type="term" value="C:plasma membrane"/>
    <property type="evidence" value="ECO:0007669"/>
    <property type="project" value="TreeGrafter"/>
</dbReference>
<feature type="domain" description="Laminin IV type A" evidence="15">
    <location>
        <begin position="950"/>
        <end position="1137"/>
    </location>
</feature>
<feature type="domain" description="Laminin EGF-like" evidence="13">
    <location>
        <begin position="760"/>
        <end position="809"/>
    </location>
</feature>